<reference evidence="5" key="1">
    <citation type="journal article" date="2012" name="Proc. Natl. Acad. Sci. U.S.A.">
        <title>Genome sequence of the button mushroom Agaricus bisporus reveals mechanisms governing adaptation to a humic-rich ecological niche.</title>
        <authorList>
            <person name="Morin E."/>
            <person name="Kohler A."/>
            <person name="Baker A.R."/>
            <person name="Foulongne-Oriol M."/>
            <person name="Lombard V."/>
            <person name="Nagy L.G."/>
            <person name="Ohm R.A."/>
            <person name="Patyshakuliyeva A."/>
            <person name="Brun A."/>
            <person name="Aerts A.L."/>
            <person name="Bailey A.M."/>
            <person name="Billette C."/>
            <person name="Coutinho P.M."/>
            <person name="Deakin G."/>
            <person name="Doddapaneni H."/>
            <person name="Floudas D."/>
            <person name="Grimwood J."/>
            <person name="Hilden K."/>
            <person name="Kuees U."/>
            <person name="LaButti K.M."/>
            <person name="Lapidus A."/>
            <person name="Lindquist E.A."/>
            <person name="Lucas S.M."/>
            <person name="Murat C."/>
            <person name="Riley R.W."/>
            <person name="Salamov A.A."/>
            <person name="Schmutz J."/>
            <person name="Subramanian V."/>
            <person name="Woesten H.A.B."/>
            <person name="Xu J."/>
            <person name="Eastwood D.C."/>
            <person name="Foster G.D."/>
            <person name="Sonnenberg A.S."/>
            <person name="Cullen D."/>
            <person name="de Vries R.P."/>
            <person name="Lundell T."/>
            <person name="Hibbett D.S."/>
            <person name="Henrissat B."/>
            <person name="Burton K.S."/>
            <person name="Kerrigan R.W."/>
            <person name="Challen M.P."/>
            <person name="Grigoriev I.V."/>
            <person name="Martin F."/>
        </authorList>
    </citation>
    <scope>NUCLEOTIDE SEQUENCE [LARGE SCALE GENOMIC DNA]</scope>
    <source>
        <strain evidence="5">JB137-S8 / ATCC MYA-4627 / FGSC 10392</strain>
    </source>
</reference>
<feature type="region of interest" description="Disordered" evidence="2">
    <location>
        <begin position="1"/>
        <end position="22"/>
    </location>
</feature>
<evidence type="ECO:0000313" key="5">
    <source>
        <dbReference type="Proteomes" id="UP000008493"/>
    </source>
</evidence>
<dbReference type="OMA" id="SVPFEEC"/>
<dbReference type="InterPro" id="IPR036263">
    <property type="entry name" value="Chorismate_II_sf"/>
</dbReference>
<dbReference type="RefSeq" id="XP_007330894.1">
    <property type="nucleotide sequence ID" value="XM_007330832.1"/>
</dbReference>
<evidence type="ECO:0000256" key="2">
    <source>
        <dbReference type="SAM" id="MobiDB-lite"/>
    </source>
</evidence>
<dbReference type="GO" id="GO:0009697">
    <property type="term" value="P:salicylic acid biosynthetic process"/>
    <property type="evidence" value="ECO:0007669"/>
    <property type="project" value="TreeGrafter"/>
</dbReference>
<dbReference type="OrthoDB" id="2843337at2759"/>
<dbReference type="GO" id="GO:0004106">
    <property type="term" value="F:chorismate mutase activity"/>
    <property type="evidence" value="ECO:0007669"/>
    <property type="project" value="InterPro"/>
</dbReference>
<proteinExistence type="predicted"/>
<dbReference type="InterPro" id="IPR051331">
    <property type="entry name" value="Chorismate_mutase-related"/>
</dbReference>
<dbReference type="eggNOG" id="ENOG502SBY1">
    <property type="taxonomic scope" value="Eukaryota"/>
</dbReference>
<dbReference type="PANTHER" id="PTHR38041:SF1">
    <property type="entry name" value="CHORISMATE MUTASE"/>
    <property type="match status" value="1"/>
</dbReference>
<evidence type="ECO:0000259" key="3">
    <source>
        <dbReference type="PROSITE" id="PS51168"/>
    </source>
</evidence>
<dbReference type="SMART" id="SM00830">
    <property type="entry name" value="CM_2"/>
    <property type="match status" value="1"/>
</dbReference>
<keyword evidence="5" id="KW-1185">Reference proteome</keyword>
<feature type="domain" description="Chorismate mutase" evidence="3">
    <location>
        <begin position="79"/>
        <end position="169"/>
    </location>
</feature>
<gene>
    <name evidence="4" type="ORF">AGABI1DRAFT_76086</name>
</gene>
<dbReference type="EMBL" id="JH971392">
    <property type="protein sequence ID" value="EKM78470.1"/>
    <property type="molecule type" value="Genomic_DNA"/>
</dbReference>
<evidence type="ECO:0000256" key="1">
    <source>
        <dbReference type="ARBA" id="ARBA00023235"/>
    </source>
</evidence>
<keyword evidence="1" id="KW-0413">Isomerase</keyword>
<dbReference type="GO" id="GO:0046417">
    <property type="term" value="P:chorismate metabolic process"/>
    <property type="evidence" value="ECO:0007669"/>
    <property type="project" value="InterPro"/>
</dbReference>
<dbReference type="PANTHER" id="PTHR38041">
    <property type="entry name" value="CHORISMATE MUTASE"/>
    <property type="match status" value="1"/>
</dbReference>
<dbReference type="InParanoid" id="K5XTU1"/>
<sequence>MGLADNGSINKRDNSISIARTQQPHIPGFRQQVYGRNSHHLDSDYAQKCYGEPLPIIHASGDNRTVSWDEPRMEDDEGKRCCSSLAEVRQGIDAVDKQLLLLLAKRAAYVREATRFKATRDTVDVPSRDEQVIEQALEGAVRYRLPQVIAKGVFSAIINASFTFELCVVSNLDIYQPMTELI</sequence>
<evidence type="ECO:0000313" key="4">
    <source>
        <dbReference type="EMBL" id="EKM78470.1"/>
    </source>
</evidence>
<dbReference type="Proteomes" id="UP000008493">
    <property type="component" value="Unassembled WGS sequence"/>
</dbReference>
<dbReference type="InterPro" id="IPR002701">
    <property type="entry name" value="CM_II_prokaryot"/>
</dbReference>
<dbReference type="GeneID" id="18831318"/>
<dbReference type="Gene3D" id="1.20.59.10">
    <property type="entry name" value="Chorismate mutase"/>
    <property type="match status" value="1"/>
</dbReference>
<dbReference type="AlphaFoldDB" id="K5XTU1"/>
<dbReference type="PROSITE" id="PS51168">
    <property type="entry name" value="CHORISMATE_MUT_2"/>
    <property type="match status" value="1"/>
</dbReference>
<dbReference type="InterPro" id="IPR036979">
    <property type="entry name" value="CM_dom_sf"/>
</dbReference>
<organism evidence="4 5">
    <name type="scientific">Agaricus bisporus var. burnettii (strain JB137-S8 / ATCC MYA-4627 / FGSC 10392)</name>
    <name type="common">White button mushroom</name>
    <dbReference type="NCBI Taxonomy" id="597362"/>
    <lineage>
        <taxon>Eukaryota</taxon>
        <taxon>Fungi</taxon>
        <taxon>Dikarya</taxon>
        <taxon>Basidiomycota</taxon>
        <taxon>Agaricomycotina</taxon>
        <taxon>Agaricomycetes</taxon>
        <taxon>Agaricomycetidae</taxon>
        <taxon>Agaricales</taxon>
        <taxon>Agaricineae</taxon>
        <taxon>Agaricaceae</taxon>
        <taxon>Agaricus</taxon>
    </lineage>
</organism>
<dbReference type="SUPFAM" id="SSF48600">
    <property type="entry name" value="Chorismate mutase II"/>
    <property type="match status" value="1"/>
</dbReference>
<accession>K5XTU1</accession>
<dbReference type="KEGG" id="abp:AGABI1DRAFT76086"/>
<name>K5XTU1_AGABU</name>
<dbReference type="Pfam" id="PF01817">
    <property type="entry name" value="CM_2"/>
    <property type="match status" value="1"/>
</dbReference>
<dbReference type="HOGENOM" id="CLU_1481546_0_0_1"/>
<protein>
    <recommendedName>
        <fullName evidence="3">Chorismate mutase domain-containing protein</fullName>
    </recommendedName>
</protein>